<name>A0A9P0TNH0_PIEBR</name>
<evidence type="ECO:0000313" key="2">
    <source>
        <dbReference type="EMBL" id="CAH4034715.1"/>
    </source>
</evidence>
<comment type="caution">
    <text evidence="2">The sequence shown here is derived from an EMBL/GenBank/DDBJ whole genome shotgun (WGS) entry which is preliminary data.</text>
</comment>
<keyword evidence="3" id="KW-1185">Reference proteome</keyword>
<dbReference type="AlphaFoldDB" id="A0A9P0TNH0"/>
<evidence type="ECO:0000256" key="1">
    <source>
        <dbReference type="SAM" id="Coils"/>
    </source>
</evidence>
<dbReference type="Proteomes" id="UP001152562">
    <property type="component" value="Unassembled WGS sequence"/>
</dbReference>
<evidence type="ECO:0000313" key="3">
    <source>
        <dbReference type="Proteomes" id="UP001152562"/>
    </source>
</evidence>
<sequence>MAIQSIAKLMSQLPKNLTIAVTDVFDKIISLLEYLYPDFVQDVIDNMITRLEELTSVLHMIKTKNNDCCLTVTSDISAYRNEIIVLTKKILTLSEVISKLQTNIEIIEQKVEKAEADFEIKYENKFISLFRPFLNRSKDVLPESAVAIENLEISSITEYFENNNR</sequence>
<organism evidence="2 3">
    <name type="scientific">Pieris brassicae</name>
    <name type="common">White butterfly</name>
    <name type="synonym">Large white butterfly</name>
    <dbReference type="NCBI Taxonomy" id="7116"/>
    <lineage>
        <taxon>Eukaryota</taxon>
        <taxon>Metazoa</taxon>
        <taxon>Ecdysozoa</taxon>
        <taxon>Arthropoda</taxon>
        <taxon>Hexapoda</taxon>
        <taxon>Insecta</taxon>
        <taxon>Pterygota</taxon>
        <taxon>Neoptera</taxon>
        <taxon>Endopterygota</taxon>
        <taxon>Lepidoptera</taxon>
        <taxon>Glossata</taxon>
        <taxon>Ditrysia</taxon>
        <taxon>Papilionoidea</taxon>
        <taxon>Pieridae</taxon>
        <taxon>Pierinae</taxon>
        <taxon>Pieris</taxon>
    </lineage>
</organism>
<dbReference type="EMBL" id="CALOZG010000042">
    <property type="protein sequence ID" value="CAH4034715.1"/>
    <property type="molecule type" value="Genomic_DNA"/>
</dbReference>
<keyword evidence="1" id="KW-0175">Coiled coil</keyword>
<gene>
    <name evidence="2" type="ORF">PIBRA_LOCUS10873</name>
</gene>
<proteinExistence type="predicted"/>
<accession>A0A9P0TNH0</accession>
<feature type="coiled-coil region" evidence="1">
    <location>
        <begin position="90"/>
        <end position="124"/>
    </location>
</feature>
<reference evidence="2" key="1">
    <citation type="submission" date="2022-05" db="EMBL/GenBank/DDBJ databases">
        <authorList>
            <person name="Okamura Y."/>
        </authorList>
    </citation>
    <scope>NUCLEOTIDE SEQUENCE</scope>
</reference>
<protein>
    <submittedName>
        <fullName evidence="2">Uncharacterized protein</fullName>
    </submittedName>
</protein>